<dbReference type="GeneID" id="8859617"/>
<proteinExistence type="predicted"/>
<dbReference type="KEGG" id="ngr:NAEGRDRAFT_65585"/>
<dbReference type="OMA" id="PRTWNTF"/>
<name>D2V970_NAEGR</name>
<dbReference type="EMBL" id="GG738858">
    <property type="protein sequence ID" value="EFC46538.1"/>
    <property type="molecule type" value="Genomic_DNA"/>
</dbReference>
<keyword evidence="2" id="KW-0378">Hydrolase</keyword>
<dbReference type="PROSITE" id="PS50240">
    <property type="entry name" value="TRYPSIN_DOM"/>
    <property type="match status" value="1"/>
</dbReference>
<dbReference type="InterPro" id="IPR001254">
    <property type="entry name" value="Trypsin_dom"/>
</dbReference>
<gene>
    <name evidence="4" type="ORF">NAEGRDRAFT_65585</name>
</gene>
<dbReference type="InterPro" id="IPR001314">
    <property type="entry name" value="Peptidase_S1A"/>
</dbReference>
<keyword evidence="2" id="KW-0720">Serine protease</keyword>
<keyword evidence="2" id="KW-0645">Protease</keyword>
<keyword evidence="1" id="KW-1015">Disulfide bond</keyword>
<dbReference type="STRING" id="5762.D2V970"/>
<evidence type="ECO:0000313" key="4">
    <source>
        <dbReference type="EMBL" id="EFC46538.1"/>
    </source>
</evidence>
<dbReference type="OrthoDB" id="5565075at2759"/>
<dbReference type="InterPro" id="IPR018114">
    <property type="entry name" value="TRYPSIN_HIS"/>
</dbReference>
<feature type="domain" description="Peptidase S1" evidence="3">
    <location>
        <begin position="45"/>
        <end position="303"/>
    </location>
</feature>
<dbReference type="InterPro" id="IPR009003">
    <property type="entry name" value="Peptidase_S1_PA"/>
</dbReference>
<dbReference type="AlphaFoldDB" id="D2V970"/>
<evidence type="ECO:0000313" key="5">
    <source>
        <dbReference type="Proteomes" id="UP000006671"/>
    </source>
</evidence>
<dbReference type="FunFam" id="2.40.10.10:FF:000068">
    <property type="entry name" value="transmembrane protease serine 2"/>
    <property type="match status" value="1"/>
</dbReference>
<dbReference type="InterPro" id="IPR043504">
    <property type="entry name" value="Peptidase_S1_PA_chymotrypsin"/>
</dbReference>
<dbReference type="Gene3D" id="2.40.10.10">
    <property type="entry name" value="Trypsin-like serine proteases"/>
    <property type="match status" value="1"/>
</dbReference>
<sequence>MSLMVRNVQKRRSFQMAFLLVIVVILNSIINQHSTCFGMKLNINLQGGVQVADSLEFPFMASLQYSSDPAVNAPNHRCGGTIIAKKWILTAGHCVVMDRKTLAAEKLTVMVGSNKLSTCSLIGFFDKSQSILRFWNCVRARVKNVIVHPTYLSSFSIADVALLELYDELPFSATIQPIALTLKRPSFDVPHVVSGWGYHDETNKVADVLRKGYLPIVPDDKCNALRLGMSTARGQTCAGAGEGVDTCAGDSGGPLFFFQNSKWTQTGLTSYGPAGCGTTASYSNRGVYTSVDFFSSWIMQQTNITAQGNVTRILYSSSPRAPLHIFALLLSIVLAFLI</sequence>
<dbReference type="PRINTS" id="PR00722">
    <property type="entry name" value="CHYMOTRYPSIN"/>
</dbReference>
<dbReference type="CDD" id="cd00190">
    <property type="entry name" value="Tryp_SPc"/>
    <property type="match status" value="1"/>
</dbReference>
<protein>
    <submittedName>
        <fullName evidence="4">Predicted protein</fullName>
    </submittedName>
</protein>
<dbReference type="RefSeq" id="XP_002679282.1">
    <property type="nucleotide sequence ID" value="XM_002679236.1"/>
</dbReference>
<evidence type="ECO:0000256" key="2">
    <source>
        <dbReference type="RuleBase" id="RU363034"/>
    </source>
</evidence>
<evidence type="ECO:0000256" key="1">
    <source>
        <dbReference type="ARBA" id="ARBA00023157"/>
    </source>
</evidence>
<reference evidence="4 5" key="1">
    <citation type="journal article" date="2010" name="Cell">
        <title>The genome of Naegleria gruberi illuminates early eukaryotic versatility.</title>
        <authorList>
            <person name="Fritz-Laylin L.K."/>
            <person name="Prochnik S.E."/>
            <person name="Ginger M.L."/>
            <person name="Dacks J.B."/>
            <person name="Carpenter M.L."/>
            <person name="Field M.C."/>
            <person name="Kuo A."/>
            <person name="Paredez A."/>
            <person name="Chapman J."/>
            <person name="Pham J."/>
            <person name="Shu S."/>
            <person name="Neupane R."/>
            <person name="Cipriano M."/>
            <person name="Mancuso J."/>
            <person name="Tu H."/>
            <person name="Salamov A."/>
            <person name="Lindquist E."/>
            <person name="Shapiro H."/>
            <person name="Lucas S."/>
            <person name="Grigoriev I.V."/>
            <person name="Cande W.Z."/>
            <person name="Fulton C."/>
            <person name="Rokhsar D.S."/>
            <person name="Dawson S.C."/>
        </authorList>
    </citation>
    <scope>NUCLEOTIDE SEQUENCE [LARGE SCALE GENOMIC DNA]</scope>
    <source>
        <strain evidence="4 5">NEG-M</strain>
    </source>
</reference>
<dbReference type="InterPro" id="IPR051487">
    <property type="entry name" value="Ser/Thr_Proteases_Immune/Dev"/>
</dbReference>
<dbReference type="PANTHER" id="PTHR24256">
    <property type="entry name" value="TRYPTASE-RELATED"/>
    <property type="match status" value="1"/>
</dbReference>
<dbReference type="SUPFAM" id="SSF50494">
    <property type="entry name" value="Trypsin-like serine proteases"/>
    <property type="match status" value="1"/>
</dbReference>
<keyword evidence="5" id="KW-1185">Reference proteome</keyword>
<dbReference type="PROSITE" id="PS00134">
    <property type="entry name" value="TRYPSIN_HIS"/>
    <property type="match status" value="1"/>
</dbReference>
<dbReference type="SMART" id="SM00020">
    <property type="entry name" value="Tryp_SPc"/>
    <property type="match status" value="1"/>
</dbReference>
<dbReference type="Proteomes" id="UP000006671">
    <property type="component" value="Unassembled WGS sequence"/>
</dbReference>
<evidence type="ECO:0000259" key="3">
    <source>
        <dbReference type="PROSITE" id="PS50240"/>
    </source>
</evidence>
<dbReference type="Pfam" id="PF00089">
    <property type="entry name" value="Trypsin"/>
    <property type="match status" value="2"/>
</dbReference>
<dbReference type="PROSITE" id="PS00135">
    <property type="entry name" value="TRYPSIN_SER"/>
    <property type="match status" value="1"/>
</dbReference>
<dbReference type="VEuPathDB" id="AmoebaDB:NAEGRDRAFT_65585"/>
<dbReference type="eggNOG" id="KOG3627">
    <property type="taxonomic scope" value="Eukaryota"/>
</dbReference>
<dbReference type="InterPro" id="IPR033116">
    <property type="entry name" value="TRYPSIN_SER"/>
</dbReference>
<dbReference type="GO" id="GO:0006508">
    <property type="term" value="P:proteolysis"/>
    <property type="evidence" value="ECO:0007669"/>
    <property type="project" value="UniProtKB-KW"/>
</dbReference>
<dbReference type="GO" id="GO:0004252">
    <property type="term" value="F:serine-type endopeptidase activity"/>
    <property type="evidence" value="ECO:0007669"/>
    <property type="project" value="InterPro"/>
</dbReference>
<accession>D2V970</accession>
<organism evidence="5">
    <name type="scientific">Naegleria gruberi</name>
    <name type="common">Amoeba</name>
    <dbReference type="NCBI Taxonomy" id="5762"/>
    <lineage>
        <taxon>Eukaryota</taxon>
        <taxon>Discoba</taxon>
        <taxon>Heterolobosea</taxon>
        <taxon>Tetramitia</taxon>
        <taxon>Eutetramitia</taxon>
        <taxon>Vahlkampfiidae</taxon>
        <taxon>Naegleria</taxon>
    </lineage>
</organism>
<dbReference type="InParanoid" id="D2V970"/>